<reference evidence="1 2" key="1">
    <citation type="submission" date="2018-07" db="EMBL/GenBank/DDBJ databases">
        <authorList>
            <person name="Burke E.M."/>
            <person name="Good S."/>
            <person name="Jeffords E.T."/>
            <person name="Pearson M."/>
            <person name="Sohlstrom A."/>
            <person name="Westholm D.E."/>
            <person name="Butela K.A."/>
            <person name="Garlena R.A."/>
            <person name="Russell D.A."/>
            <person name="Pope W.H."/>
            <person name="Jacobs-Sera D."/>
            <person name="Hatfull G.F."/>
        </authorList>
    </citation>
    <scope>NUCLEOTIDE SEQUENCE [LARGE SCALE GENOMIC DNA]</scope>
</reference>
<sequence length="133" mass="14820">MIGVNTLAGSVDIEVWREAEQDSWGDKPKSNLAKAFVLECVALVPRTTTIATNDSFRERIESGYTMWLSSEDIARLRETDEFRVTFPTGQAVAFALDGSLEGLLWDMNPLSSFDLGNEVNLKFLRRIGSRSDG</sequence>
<proteinExistence type="predicted"/>
<accession>A0A385DPJ3</accession>
<dbReference type="KEGG" id="vg:65115679"/>
<evidence type="ECO:0008006" key="3">
    <source>
        <dbReference type="Google" id="ProtNLM"/>
    </source>
</evidence>
<keyword evidence="2" id="KW-1185">Reference proteome</keyword>
<dbReference type="EMBL" id="MH669007">
    <property type="protein sequence ID" value="AXQ61353.1"/>
    <property type="molecule type" value="Genomic_DNA"/>
</dbReference>
<name>A0A385DPJ3_9CAUD</name>
<organism evidence="1 2">
    <name type="scientific">Gordonia phage Marietta</name>
    <dbReference type="NCBI Taxonomy" id="2301558"/>
    <lineage>
        <taxon>Viruses</taxon>
        <taxon>Duplodnaviria</taxon>
        <taxon>Heunggongvirae</taxon>
        <taxon>Uroviricota</taxon>
        <taxon>Caudoviricetes</taxon>
        <taxon>Zierdtviridae</taxon>
        <taxon>Emilbogenvirinae</taxon>
        <taxon>Sukkupivirus</taxon>
        <taxon>Sukkupivirus marietta</taxon>
    </lineage>
</organism>
<dbReference type="Proteomes" id="UP000263654">
    <property type="component" value="Segment"/>
</dbReference>
<gene>
    <name evidence="1" type="primary">34</name>
    <name evidence="1" type="ORF">SEA_MARIETTA_34</name>
</gene>
<evidence type="ECO:0000313" key="2">
    <source>
        <dbReference type="Proteomes" id="UP000263654"/>
    </source>
</evidence>
<dbReference type="RefSeq" id="YP_010098011.1">
    <property type="nucleotide sequence ID" value="NC_055763.1"/>
</dbReference>
<dbReference type="GeneID" id="65115679"/>
<protein>
    <recommendedName>
        <fullName evidence="3">Head-to-tail stopper</fullName>
    </recommendedName>
</protein>
<evidence type="ECO:0000313" key="1">
    <source>
        <dbReference type="EMBL" id="AXQ61353.1"/>
    </source>
</evidence>